<keyword evidence="1" id="KW-0732">Signal</keyword>
<dbReference type="EMBL" id="SEWY01000001">
    <property type="protein sequence ID" value="TBH75127.1"/>
    <property type="molecule type" value="Genomic_DNA"/>
</dbReference>
<proteinExistence type="predicted"/>
<evidence type="ECO:0000313" key="3">
    <source>
        <dbReference type="Proteomes" id="UP000293583"/>
    </source>
</evidence>
<feature type="chain" id="PRO_5020866535" evidence="1">
    <location>
        <begin position="21"/>
        <end position="151"/>
    </location>
</feature>
<evidence type="ECO:0000313" key="2">
    <source>
        <dbReference type="EMBL" id="TBH75127.1"/>
    </source>
</evidence>
<gene>
    <name evidence="2" type="ORF">EWU20_00725</name>
</gene>
<dbReference type="AlphaFoldDB" id="A0A4Q9BGB2"/>
<dbReference type="Proteomes" id="UP000293583">
    <property type="component" value="Unassembled WGS sequence"/>
</dbReference>
<keyword evidence="3" id="KW-1185">Reference proteome</keyword>
<sequence length="151" mass="17610">MNKLTLSFTLLVVFALSAFAQPKTELIQARIINGNCKVNYSKVTSDDGKEHFEVTLAFMSTRDLWFTLTLDTPEKFRRFNNDLLNRTRETTNEDKSAYLSETRKDYYISKDLKTDNISIMLLANQERWILFKEAAKELSLYVNTIPYGEMK</sequence>
<reference evidence="2 3" key="1">
    <citation type="submission" date="2019-02" db="EMBL/GenBank/DDBJ databases">
        <title>Genome of a new Bacteroidetes strain.</title>
        <authorList>
            <person name="Pitt A."/>
        </authorList>
    </citation>
    <scope>NUCLEOTIDE SEQUENCE [LARGE SCALE GENOMIC DNA]</scope>
    <source>
        <strain evidence="2 3">103A-SOEBACH</strain>
    </source>
</reference>
<accession>A0A4Q9BGB2</accession>
<feature type="signal peptide" evidence="1">
    <location>
        <begin position="1"/>
        <end position="20"/>
    </location>
</feature>
<protein>
    <submittedName>
        <fullName evidence="2">Uncharacterized protein</fullName>
    </submittedName>
</protein>
<organism evidence="2 3">
    <name type="scientific">Aquirufa antheringensis</name>
    <dbReference type="NCBI Taxonomy" id="2516559"/>
    <lineage>
        <taxon>Bacteria</taxon>
        <taxon>Pseudomonadati</taxon>
        <taxon>Bacteroidota</taxon>
        <taxon>Cytophagia</taxon>
        <taxon>Cytophagales</taxon>
        <taxon>Flectobacillaceae</taxon>
        <taxon>Aquirufa</taxon>
    </lineage>
</organism>
<evidence type="ECO:0000256" key="1">
    <source>
        <dbReference type="SAM" id="SignalP"/>
    </source>
</evidence>
<comment type="caution">
    <text evidence="2">The sequence shown here is derived from an EMBL/GenBank/DDBJ whole genome shotgun (WGS) entry which is preliminary data.</text>
</comment>
<name>A0A4Q9BGB2_9BACT</name>
<dbReference type="RefSeq" id="WP_130922323.1">
    <property type="nucleotide sequence ID" value="NZ_CP049835.1"/>
</dbReference>